<dbReference type="Proteomes" id="UP000238312">
    <property type="component" value="Unassembled WGS sequence"/>
</dbReference>
<dbReference type="CDD" id="cd00267">
    <property type="entry name" value="ABC_ATPase"/>
    <property type="match status" value="1"/>
</dbReference>
<reference evidence="2 3" key="1">
    <citation type="submission" date="2018-03" db="EMBL/GenBank/DDBJ databases">
        <title>Genomic Encyclopedia of Type Strains, Phase III (KMG-III): the genomes of soil and plant-associated and newly described type strains.</title>
        <authorList>
            <person name="Whitman W."/>
        </authorList>
    </citation>
    <scope>NUCLEOTIDE SEQUENCE [LARGE SCALE GENOMIC DNA]</scope>
    <source>
        <strain evidence="2 3">CGMCC 4.7104</strain>
    </source>
</reference>
<gene>
    <name evidence="2" type="ORF">B0I32_109281</name>
</gene>
<comment type="caution">
    <text evidence="2">The sequence shown here is derived from an EMBL/GenBank/DDBJ whole genome shotgun (WGS) entry which is preliminary data.</text>
</comment>
<evidence type="ECO:0000313" key="3">
    <source>
        <dbReference type="Proteomes" id="UP000238312"/>
    </source>
</evidence>
<dbReference type="EMBL" id="PVNG01000009">
    <property type="protein sequence ID" value="PRX64352.1"/>
    <property type="molecule type" value="Genomic_DNA"/>
</dbReference>
<feature type="region of interest" description="Disordered" evidence="1">
    <location>
        <begin position="187"/>
        <end position="230"/>
    </location>
</feature>
<proteinExistence type="predicted"/>
<keyword evidence="3" id="KW-1185">Reference proteome</keyword>
<dbReference type="SUPFAM" id="SSF52540">
    <property type="entry name" value="P-loop containing nucleoside triphosphate hydrolases"/>
    <property type="match status" value="1"/>
</dbReference>
<dbReference type="Pfam" id="PF13671">
    <property type="entry name" value="AAA_33"/>
    <property type="match status" value="1"/>
</dbReference>
<evidence type="ECO:0000313" key="2">
    <source>
        <dbReference type="EMBL" id="PRX64352.1"/>
    </source>
</evidence>
<dbReference type="AlphaFoldDB" id="A0A2T0MYL8"/>
<accession>A0A2T0MYL8</accession>
<dbReference type="Gene3D" id="3.40.50.300">
    <property type="entry name" value="P-loop containing nucleotide triphosphate hydrolases"/>
    <property type="match status" value="1"/>
</dbReference>
<organism evidence="2 3">
    <name type="scientific">Nonomuraea fuscirosea</name>
    <dbReference type="NCBI Taxonomy" id="1291556"/>
    <lineage>
        <taxon>Bacteria</taxon>
        <taxon>Bacillati</taxon>
        <taxon>Actinomycetota</taxon>
        <taxon>Actinomycetes</taxon>
        <taxon>Streptosporangiales</taxon>
        <taxon>Streptosporangiaceae</taxon>
        <taxon>Nonomuraea</taxon>
    </lineage>
</organism>
<dbReference type="InterPro" id="IPR027417">
    <property type="entry name" value="P-loop_NTPase"/>
</dbReference>
<name>A0A2T0MYL8_9ACTN</name>
<feature type="compositionally biased region" description="Basic and acidic residues" evidence="1">
    <location>
        <begin position="191"/>
        <end position="230"/>
    </location>
</feature>
<evidence type="ECO:0000256" key="1">
    <source>
        <dbReference type="SAM" id="MobiDB-lite"/>
    </source>
</evidence>
<sequence>MRFPPGSLVILTGLPGAGKTTLLRRLYGLHGAESVPLMAGTVAVIDSTQSKRHWHGRLAWAPNPLRRAVVFVTHVGRIRRALLAGHSVVAHNRGCGAYVLRGFAWLARRHGADFHLLLLDAPPEAALAGQRERGRVVAPRTFARHQRSWELLMTRVRGGDPAPAAGVRVVDRTQAALLRAIVFEPASAEPARPRTSETRISETRPPEPRASEPRASEHRASEHRPQSTGR</sequence>
<protein>
    <submittedName>
        <fullName evidence="2">AAA domain-containing protein</fullName>
    </submittedName>
</protein>